<evidence type="ECO:0000259" key="4">
    <source>
        <dbReference type="PROSITE" id="PS50887"/>
    </source>
</evidence>
<dbReference type="InterPro" id="IPR000700">
    <property type="entry name" value="PAS-assoc_C"/>
</dbReference>
<evidence type="ECO:0000259" key="1">
    <source>
        <dbReference type="PROSITE" id="PS50112"/>
    </source>
</evidence>
<dbReference type="AlphaFoldDB" id="A0AAD0U6L7"/>
<dbReference type="InterPro" id="IPR052155">
    <property type="entry name" value="Biofilm_reg_signaling"/>
</dbReference>
<dbReference type="EMBL" id="CP024996">
    <property type="protein sequence ID" value="AYR24227.1"/>
    <property type="molecule type" value="Genomic_DNA"/>
</dbReference>
<evidence type="ECO:0000313" key="5">
    <source>
        <dbReference type="EMBL" id="AYR24227.1"/>
    </source>
</evidence>
<dbReference type="CDD" id="cd01949">
    <property type="entry name" value="GGDEF"/>
    <property type="match status" value="1"/>
</dbReference>
<feature type="domain" description="PAC" evidence="2">
    <location>
        <begin position="197"/>
        <end position="249"/>
    </location>
</feature>
<dbReference type="Gene3D" id="3.20.20.450">
    <property type="entry name" value="EAL domain"/>
    <property type="match status" value="1"/>
</dbReference>
<dbReference type="NCBIfam" id="TIGR00229">
    <property type="entry name" value="sensory_box"/>
    <property type="match status" value="1"/>
</dbReference>
<dbReference type="PROSITE" id="PS50112">
    <property type="entry name" value="PAS"/>
    <property type="match status" value="1"/>
</dbReference>
<dbReference type="SMART" id="SM00267">
    <property type="entry name" value="GGDEF"/>
    <property type="match status" value="1"/>
</dbReference>
<proteinExistence type="predicted"/>
<dbReference type="InterPro" id="IPR043128">
    <property type="entry name" value="Rev_trsase/Diguanyl_cyclase"/>
</dbReference>
<dbReference type="InterPro" id="IPR001610">
    <property type="entry name" value="PAC"/>
</dbReference>
<dbReference type="SUPFAM" id="SSF55785">
    <property type="entry name" value="PYP-like sensor domain (PAS domain)"/>
    <property type="match status" value="1"/>
</dbReference>
<dbReference type="PANTHER" id="PTHR44757">
    <property type="entry name" value="DIGUANYLATE CYCLASE DGCP"/>
    <property type="match status" value="1"/>
</dbReference>
<dbReference type="NCBIfam" id="TIGR00254">
    <property type="entry name" value="GGDEF"/>
    <property type="match status" value="1"/>
</dbReference>
<dbReference type="CDD" id="cd00130">
    <property type="entry name" value="PAS"/>
    <property type="match status" value="1"/>
</dbReference>
<evidence type="ECO:0000259" key="3">
    <source>
        <dbReference type="PROSITE" id="PS50883"/>
    </source>
</evidence>
<dbReference type="SMART" id="SM00052">
    <property type="entry name" value="EAL"/>
    <property type="match status" value="1"/>
</dbReference>
<dbReference type="InterPro" id="IPR035965">
    <property type="entry name" value="PAS-like_dom_sf"/>
</dbReference>
<gene>
    <name evidence="5" type="ORF">RC54_10475</name>
</gene>
<dbReference type="SUPFAM" id="SSF55073">
    <property type="entry name" value="Nucleotide cyclase"/>
    <property type="match status" value="1"/>
</dbReference>
<feature type="domain" description="EAL" evidence="3">
    <location>
        <begin position="426"/>
        <end position="679"/>
    </location>
</feature>
<dbReference type="Proteomes" id="UP000269199">
    <property type="component" value="Chromosome"/>
</dbReference>
<dbReference type="FunFam" id="3.20.20.450:FF:000001">
    <property type="entry name" value="Cyclic di-GMP phosphodiesterase yahA"/>
    <property type="match status" value="1"/>
</dbReference>
<protein>
    <submittedName>
        <fullName evidence="5">GGDEF domain-containing protein</fullName>
    </submittedName>
</protein>
<dbReference type="Pfam" id="PF13426">
    <property type="entry name" value="PAS_9"/>
    <property type="match status" value="1"/>
</dbReference>
<feature type="domain" description="PAS" evidence="1">
    <location>
        <begin position="127"/>
        <end position="187"/>
    </location>
</feature>
<name>A0AAD0U6L7_9BURK</name>
<dbReference type="Gene3D" id="3.30.70.270">
    <property type="match status" value="1"/>
</dbReference>
<dbReference type="PANTHER" id="PTHR44757:SF2">
    <property type="entry name" value="BIOFILM ARCHITECTURE MAINTENANCE PROTEIN MBAA"/>
    <property type="match status" value="1"/>
</dbReference>
<dbReference type="SUPFAM" id="SSF141868">
    <property type="entry name" value="EAL domain-like"/>
    <property type="match status" value="1"/>
</dbReference>
<dbReference type="InterPro" id="IPR000160">
    <property type="entry name" value="GGDEF_dom"/>
</dbReference>
<dbReference type="SMART" id="SM00091">
    <property type="entry name" value="PAS"/>
    <property type="match status" value="1"/>
</dbReference>
<dbReference type="RefSeq" id="WP_061788829.1">
    <property type="nucleotide sequence ID" value="NZ_CP024996.1"/>
</dbReference>
<dbReference type="Pfam" id="PF00990">
    <property type="entry name" value="GGDEF"/>
    <property type="match status" value="1"/>
</dbReference>
<dbReference type="PROSITE" id="PS50113">
    <property type="entry name" value="PAC"/>
    <property type="match status" value="1"/>
</dbReference>
<dbReference type="Pfam" id="PF00563">
    <property type="entry name" value="EAL"/>
    <property type="match status" value="1"/>
</dbReference>
<dbReference type="InterPro" id="IPR000014">
    <property type="entry name" value="PAS"/>
</dbReference>
<dbReference type="CDD" id="cd01948">
    <property type="entry name" value="EAL"/>
    <property type="match status" value="1"/>
</dbReference>
<dbReference type="Gene3D" id="3.30.450.20">
    <property type="entry name" value="PAS domain"/>
    <property type="match status" value="1"/>
</dbReference>
<accession>A0AAD0U6L7</accession>
<dbReference type="PROSITE" id="PS50887">
    <property type="entry name" value="GGDEF"/>
    <property type="match status" value="1"/>
</dbReference>
<sequence length="697" mass="77617">MISSVGSDDLACCSALLDATQNLQGMALHAALGGIASGFLKRPGGRYMVNLPPESGGDGNTSVNGLCQAVQFESTQFGYFVFPPLTRPYTDQERSRLALLASFLGRLMQRRADSDKRSRALDQIEAKLEQQAQILNQMHESVITMDPAGFITSWNRGAEQLFGYTSLEAIGRNVLFLYENEEEEDAMHALFLEHGSREIEVRRRKKSGEVFWASLSLSVMRDQNGHPIGLIGYLNDITERKNAEKLIHHLAYYDALTGLPNRTLLTRTVDQALTAAQHENLQGCVMFIDLNRFKPINDTLGHVAGDMLLVEVAIRLRRALREQDVVARLGADEFAVALFDIDKDHHPGYVAQKLLSLFDEPFFIDGHELRVGASIGVSMYPEDASDTETLLRLADIAMYRAKQGGDNNEGGYVYYSEEMNRNTLDLLRIETGLLHAFEYNELLLYYQPKVDMNTLAITGGEALVRWQHPERGLLLPGEFIPIAEETGLIVQLSDWVLDAVCRQARAWKEAGLAPIRIALNVTAREFTRSLPDRVRAALNRHALSGDWLEIEITESMLMHSTDRVISIMEKICSLGITISLDDFGTGYSSLSYLKRFPINTLKIDRSFTMGIPDDTNDCAIASAIIGIAKQLRHKVIAEGVETEKQFNFLREAGCNELQGFLFSCPVPADDFHAMLLEGRKLNLAPTPPTPDNGMSGN</sequence>
<evidence type="ECO:0000313" key="6">
    <source>
        <dbReference type="Proteomes" id="UP000269199"/>
    </source>
</evidence>
<dbReference type="PROSITE" id="PS50883">
    <property type="entry name" value="EAL"/>
    <property type="match status" value="1"/>
</dbReference>
<dbReference type="InterPro" id="IPR029787">
    <property type="entry name" value="Nucleotide_cyclase"/>
</dbReference>
<dbReference type="SMART" id="SM00086">
    <property type="entry name" value="PAC"/>
    <property type="match status" value="1"/>
</dbReference>
<dbReference type="InterPro" id="IPR035919">
    <property type="entry name" value="EAL_sf"/>
</dbReference>
<dbReference type="InterPro" id="IPR001633">
    <property type="entry name" value="EAL_dom"/>
</dbReference>
<evidence type="ECO:0000259" key="2">
    <source>
        <dbReference type="PROSITE" id="PS50113"/>
    </source>
</evidence>
<feature type="domain" description="GGDEF" evidence="4">
    <location>
        <begin position="281"/>
        <end position="414"/>
    </location>
</feature>
<reference evidence="5 6" key="1">
    <citation type="submission" date="2017-11" db="EMBL/GenBank/DDBJ databases">
        <title>Complete genome sequence of Herbaspirillum rubrisubalbicans DSM 11543.</title>
        <authorList>
            <person name="Chen M."/>
            <person name="An Q."/>
        </authorList>
    </citation>
    <scope>NUCLEOTIDE SEQUENCE [LARGE SCALE GENOMIC DNA]</scope>
    <source>
        <strain evidence="5 6">DSM 11543</strain>
    </source>
</reference>
<organism evidence="5 6">
    <name type="scientific">Herbaspirillum rubrisubalbicans</name>
    <dbReference type="NCBI Taxonomy" id="80842"/>
    <lineage>
        <taxon>Bacteria</taxon>
        <taxon>Pseudomonadati</taxon>
        <taxon>Pseudomonadota</taxon>
        <taxon>Betaproteobacteria</taxon>
        <taxon>Burkholderiales</taxon>
        <taxon>Oxalobacteraceae</taxon>
        <taxon>Herbaspirillum</taxon>
    </lineage>
</organism>